<dbReference type="InterPro" id="IPR001977">
    <property type="entry name" value="Depp_CoAkinase"/>
</dbReference>
<dbReference type="HAMAP" id="MF_00376">
    <property type="entry name" value="Dephospho_CoA_kinase"/>
    <property type="match status" value="1"/>
</dbReference>
<comment type="caution">
    <text evidence="3">The sequence shown here is derived from an EMBL/GenBank/DDBJ whole genome shotgun (WGS) entry which is preliminary data.</text>
</comment>
<evidence type="ECO:0000256" key="1">
    <source>
        <dbReference type="ARBA" id="ARBA00022741"/>
    </source>
</evidence>
<keyword evidence="2" id="KW-0067">ATP-binding</keyword>
<dbReference type="EMBL" id="JAAVMX010000013">
    <property type="protein sequence ID" value="KAF4503872.1"/>
    <property type="molecule type" value="Genomic_DNA"/>
</dbReference>
<evidence type="ECO:0000313" key="4">
    <source>
        <dbReference type="Proteomes" id="UP000557566"/>
    </source>
</evidence>
<keyword evidence="1" id="KW-0547">Nucleotide-binding</keyword>
<dbReference type="PROSITE" id="PS51219">
    <property type="entry name" value="DPCK"/>
    <property type="match status" value="1"/>
</dbReference>
<dbReference type="AlphaFoldDB" id="A0A8H4PF47"/>
<dbReference type="SUPFAM" id="SSF52540">
    <property type="entry name" value="P-loop containing nucleoside triphosphate hydrolases"/>
    <property type="match status" value="1"/>
</dbReference>
<proteinExistence type="inferred from homology"/>
<dbReference type="Gene3D" id="3.40.50.300">
    <property type="entry name" value="P-loop containing nucleotide triphosphate hydrolases"/>
    <property type="match status" value="1"/>
</dbReference>
<accession>A0A8H4PF47</accession>
<keyword evidence="4" id="KW-1185">Reference proteome</keyword>
<sequence>MFSSSQPTQTWTQTQLSQFLQARIMLLIGLTGSIATGKSTVSSLLSAPPHSLPIVDADVLARKVVEPGTSCYRAIVEHFGPSTPGLLVEASDSMPANGPDGKGRPLDRAALGKRVFGDGQERTRDRAALNAMVHPAVRWEMTKQVLGCYLRGHWAVVLDVPLLFEGGLDRFCGVVVVVAVSDRETQLRRLMARDPHLGRDDAEHRVRSQADVGVKAARCAARGRGRGVVLRNDASPRELAASLDGAMAELQRSSPELWSWVLLACPPLALAVAAWRFCQNVHINRQWEKQTRGKL</sequence>
<reference evidence="3 4" key="1">
    <citation type="journal article" date="2020" name="Genome Biol. Evol.">
        <title>A new high-quality draft genome assembly of the Chinese cordyceps Ophiocordyceps sinensis.</title>
        <authorList>
            <person name="Shu R."/>
            <person name="Zhang J."/>
            <person name="Meng Q."/>
            <person name="Zhang H."/>
            <person name="Zhou G."/>
            <person name="Li M."/>
            <person name="Wu P."/>
            <person name="Zhao Y."/>
            <person name="Chen C."/>
            <person name="Qin Q."/>
        </authorList>
    </citation>
    <scope>NUCLEOTIDE SEQUENCE [LARGE SCALE GENOMIC DNA]</scope>
    <source>
        <strain evidence="3 4">IOZ07</strain>
    </source>
</reference>
<evidence type="ECO:0000256" key="2">
    <source>
        <dbReference type="ARBA" id="ARBA00022840"/>
    </source>
</evidence>
<dbReference type="CDD" id="cd02022">
    <property type="entry name" value="DPCK"/>
    <property type="match status" value="1"/>
</dbReference>
<dbReference type="GO" id="GO:0004140">
    <property type="term" value="F:dephospho-CoA kinase activity"/>
    <property type="evidence" value="ECO:0007669"/>
    <property type="project" value="InterPro"/>
</dbReference>
<evidence type="ECO:0000313" key="3">
    <source>
        <dbReference type="EMBL" id="KAF4503872.1"/>
    </source>
</evidence>
<dbReference type="GO" id="GO:0015937">
    <property type="term" value="P:coenzyme A biosynthetic process"/>
    <property type="evidence" value="ECO:0007669"/>
    <property type="project" value="InterPro"/>
</dbReference>
<dbReference type="Pfam" id="PF01121">
    <property type="entry name" value="CoaE"/>
    <property type="match status" value="1"/>
</dbReference>
<dbReference type="PANTHER" id="PTHR10695">
    <property type="entry name" value="DEPHOSPHO-COA KINASE-RELATED"/>
    <property type="match status" value="1"/>
</dbReference>
<evidence type="ECO:0008006" key="5">
    <source>
        <dbReference type="Google" id="ProtNLM"/>
    </source>
</evidence>
<dbReference type="GO" id="GO:0005524">
    <property type="term" value="F:ATP binding"/>
    <property type="evidence" value="ECO:0007669"/>
    <property type="project" value="UniProtKB-KW"/>
</dbReference>
<dbReference type="NCBIfam" id="TIGR00152">
    <property type="entry name" value="dephospho-CoA kinase"/>
    <property type="match status" value="1"/>
</dbReference>
<protein>
    <recommendedName>
        <fullName evidence="5">Dephospho-CoA kinase</fullName>
    </recommendedName>
</protein>
<gene>
    <name evidence="3" type="ORF">G6O67_008808</name>
</gene>
<dbReference type="OrthoDB" id="247245at2759"/>
<dbReference type="FunFam" id="3.40.50.300:FF:001227">
    <property type="entry name" value="Dephospho-CoA kinase CAB5"/>
    <property type="match status" value="1"/>
</dbReference>
<dbReference type="Proteomes" id="UP000557566">
    <property type="component" value="Unassembled WGS sequence"/>
</dbReference>
<name>A0A8H4PF47_9HYPO</name>
<organism evidence="3 4">
    <name type="scientific">Ophiocordyceps sinensis</name>
    <dbReference type="NCBI Taxonomy" id="72228"/>
    <lineage>
        <taxon>Eukaryota</taxon>
        <taxon>Fungi</taxon>
        <taxon>Dikarya</taxon>
        <taxon>Ascomycota</taxon>
        <taxon>Pezizomycotina</taxon>
        <taxon>Sordariomycetes</taxon>
        <taxon>Hypocreomycetidae</taxon>
        <taxon>Hypocreales</taxon>
        <taxon>Ophiocordycipitaceae</taxon>
        <taxon>Ophiocordyceps</taxon>
    </lineage>
</organism>
<dbReference type="InterPro" id="IPR027417">
    <property type="entry name" value="P-loop_NTPase"/>
</dbReference>
<dbReference type="PANTHER" id="PTHR10695:SF46">
    <property type="entry name" value="BIFUNCTIONAL COENZYME A SYNTHASE-RELATED"/>
    <property type="match status" value="1"/>
</dbReference>